<dbReference type="PRINTS" id="PR00035">
    <property type="entry name" value="HTHGNTR"/>
</dbReference>
<dbReference type="InterPro" id="IPR036388">
    <property type="entry name" value="WH-like_DNA-bd_sf"/>
</dbReference>
<organism evidence="6 7">
    <name type="scientific">Salinarimonas ramus</name>
    <dbReference type="NCBI Taxonomy" id="690164"/>
    <lineage>
        <taxon>Bacteria</taxon>
        <taxon>Pseudomonadati</taxon>
        <taxon>Pseudomonadota</taxon>
        <taxon>Alphaproteobacteria</taxon>
        <taxon>Hyphomicrobiales</taxon>
        <taxon>Salinarimonadaceae</taxon>
        <taxon>Salinarimonas</taxon>
    </lineage>
</organism>
<dbReference type="RefSeq" id="WP_188913893.1">
    <property type="nucleotide sequence ID" value="NZ_BMMF01000008.1"/>
</dbReference>
<dbReference type="InterPro" id="IPR008920">
    <property type="entry name" value="TF_FadR/GntR_C"/>
</dbReference>
<feature type="compositionally biased region" description="Basic and acidic residues" evidence="4">
    <location>
        <begin position="1"/>
        <end position="17"/>
    </location>
</feature>
<dbReference type="AlphaFoldDB" id="A0A917QAQ0"/>
<dbReference type="GO" id="GO:0003677">
    <property type="term" value="F:DNA binding"/>
    <property type="evidence" value="ECO:0007669"/>
    <property type="project" value="UniProtKB-KW"/>
</dbReference>
<dbReference type="SUPFAM" id="SSF46785">
    <property type="entry name" value="Winged helix' DNA-binding domain"/>
    <property type="match status" value="1"/>
</dbReference>
<protein>
    <submittedName>
        <fullName evidence="6">GntR family transcriptional regulator</fullName>
    </submittedName>
</protein>
<sequence>MSGRVRFEIDDRQEGPRHRPRPLGQRTIGQRVFEVLKAAIVQLDLRPGDSLSEAEIAKELGVSRQPVREAFIKLAEAGLVEVRPQRGTFVVLISQREVENARFLREAIEVAIVRKAAQTASSEALADLRDILERQRDARAAADAAHFLRLDETFHYALAVAADCTHAWRVLETLKAQMDRVRFLSLPDATPVDVLIAQHQAILDAVAAGSPGDAEAAMRAHLAEILVSLPRLAADKPELFEPVASEKAAAGASEPRLRL</sequence>
<keyword evidence="7" id="KW-1185">Reference proteome</keyword>
<name>A0A917QAQ0_9HYPH</name>
<evidence type="ECO:0000259" key="5">
    <source>
        <dbReference type="PROSITE" id="PS50949"/>
    </source>
</evidence>
<dbReference type="PROSITE" id="PS50949">
    <property type="entry name" value="HTH_GNTR"/>
    <property type="match status" value="1"/>
</dbReference>
<dbReference type="SMART" id="SM00345">
    <property type="entry name" value="HTH_GNTR"/>
    <property type="match status" value="1"/>
</dbReference>
<keyword evidence="1" id="KW-0805">Transcription regulation</keyword>
<dbReference type="PANTHER" id="PTHR43537:SF6">
    <property type="entry name" value="HTH-TYPE TRANSCRIPTIONAL REPRESSOR RSPR"/>
    <property type="match status" value="1"/>
</dbReference>
<evidence type="ECO:0000313" key="7">
    <source>
        <dbReference type="Proteomes" id="UP000600449"/>
    </source>
</evidence>
<dbReference type="Pfam" id="PF00392">
    <property type="entry name" value="GntR"/>
    <property type="match status" value="1"/>
</dbReference>
<evidence type="ECO:0000256" key="2">
    <source>
        <dbReference type="ARBA" id="ARBA00023125"/>
    </source>
</evidence>
<dbReference type="CDD" id="cd07377">
    <property type="entry name" value="WHTH_GntR"/>
    <property type="match status" value="1"/>
</dbReference>
<comment type="caution">
    <text evidence="6">The sequence shown here is derived from an EMBL/GenBank/DDBJ whole genome shotgun (WGS) entry which is preliminary data.</text>
</comment>
<dbReference type="Gene3D" id="1.10.10.10">
    <property type="entry name" value="Winged helix-like DNA-binding domain superfamily/Winged helix DNA-binding domain"/>
    <property type="match status" value="1"/>
</dbReference>
<evidence type="ECO:0000313" key="6">
    <source>
        <dbReference type="EMBL" id="GGK39643.1"/>
    </source>
</evidence>
<accession>A0A917QAQ0</accession>
<reference evidence="6 7" key="1">
    <citation type="journal article" date="2014" name="Int. J. Syst. Evol. Microbiol.">
        <title>Complete genome sequence of Corynebacterium casei LMG S-19264T (=DSM 44701T), isolated from a smear-ripened cheese.</title>
        <authorList>
            <consortium name="US DOE Joint Genome Institute (JGI-PGF)"/>
            <person name="Walter F."/>
            <person name="Albersmeier A."/>
            <person name="Kalinowski J."/>
            <person name="Ruckert C."/>
        </authorList>
    </citation>
    <scope>NUCLEOTIDE SEQUENCE [LARGE SCALE GENOMIC DNA]</scope>
    <source>
        <strain evidence="6 7">CGMCC 1.9161</strain>
    </source>
</reference>
<dbReference type="Pfam" id="PF07729">
    <property type="entry name" value="FCD"/>
    <property type="match status" value="1"/>
</dbReference>
<dbReference type="EMBL" id="BMMF01000008">
    <property type="protein sequence ID" value="GGK39643.1"/>
    <property type="molecule type" value="Genomic_DNA"/>
</dbReference>
<proteinExistence type="predicted"/>
<dbReference type="InterPro" id="IPR011711">
    <property type="entry name" value="GntR_C"/>
</dbReference>
<feature type="region of interest" description="Disordered" evidence="4">
    <location>
        <begin position="1"/>
        <end position="24"/>
    </location>
</feature>
<keyword evidence="3" id="KW-0804">Transcription</keyword>
<evidence type="ECO:0000256" key="1">
    <source>
        <dbReference type="ARBA" id="ARBA00023015"/>
    </source>
</evidence>
<dbReference type="Gene3D" id="1.20.120.530">
    <property type="entry name" value="GntR ligand-binding domain-like"/>
    <property type="match status" value="1"/>
</dbReference>
<keyword evidence="2" id="KW-0238">DNA-binding</keyword>
<feature type="domain" description="HTH gntR-type" evidence="5">
    <location>
        <begin position="26"/>
        <end position="93"/>
    </location>
</feature>
<gene>
    <name evidence="6" type="ORF">GCM10011322_28460</name>
</gene>
<dbReference type="Proteomes" id="UP000600449">
    <property type="component" value="Unassembled WGS sequence"/>
</dbReference>
<evidence type="ECO:0000256" key="3">
    <source>
        <dbReference type="ARBA" id="ARBA00023163"/>
    </source>
</evidence>
<evidence type="ECO:0000256" key="4">
    <source>
        <dbReference type="SAM" id="MobiDB-lite"/>
    </source>
</evidence>
<dbReference type="PANTHER" id="PTHR43537">
    <property type="entry name" value="TRANSCRIPTIONAL REGULATOR, GNTR FAMILY"/>
    <property type="match status" value="1"/>
</dbReference>
<dbReference type="SUPFAM" id="SSF48008">
    <property type="entry name" value="GntR ligand-binding domain-like"/>
    <property type="match status" value="1"/>
</dbReference>
<dbReference type="InterPro" id="IPR000524">
    <property type="entry name" value="Tscrpt_reg_HTH_GntR"/>
</dbReference>
<dbReference type="SMART" id="SM00895">
    <property type="entry name" value="FCD"/>
    <property type="match status" value="1"/>
</dbReference>
<dbReference type="GO" id="GO:0003700">
    <property type="term" value="F:DNA-binding transcription factor activity"/>
    <property type="evidence" value="ECO:0007669"/>
    <property type="project" value="InterPro"/>
</dbReference>
<dbReference type="InterPro" id="IPR036390">
    <property type="entry name" value="WH_DNA-bd_sf"/>
</dbReference>